<dbReference type="AlphaFoldDB" id="A0A9P5XAG7"/>
<accession>A0A9P5XAG7</accession>
<comment type="caution">
    <text evidence="2">The sequence shown here is derived from an EMBL/GenBank/DDBJ whole genome shotgun (WGS) entry which is preliminary data.</text>
</comment>
<name>A0A9P5XAG7_9AGAR</name>
<evidence type="ECO:0000256" key="1">
    <source>
        <dbReference type="SAM" id="MobiDB-lite"/>
    </source>
</evidence>
<dbReference type="Proteomes" id="UP000807342">
    <property type="component" value="Unassembled WGS sequence"/>
</dbReference>
<feature type="compositionally biased region" description="Polar residues" evidence="1">
    <location>
        <begin position="265"/>
        <end position="275"/>
    </location>
</feature>
<organism evidence="2 3">
    <name type="scientific">Macrolepiota fuliginosa MF-IS2</name>
    <dbReference type="NCBI Taxonomy" id="1400762"/>
    <lineage>
        <taxon>Eukaryota</taxon>
        <taxon>Fungi</taxon>
        <taxon>Dikarya</taxon>
        <taxon>Basidiomycota</taxon>
        <taxon>Agaricomycotina</taxon>
        <taxon>Agaricomycetes</taxon>
        <taxon>Agaricomycetidae</taxon>
        <taxon>Agaricales</taxon>
        <taxon>Agaricineae</taxon>
        <taxon>Agaricaceae</taxon>
        <taxon>Macrolepiota</taxon>
    </lineage>
</organism>
<gene>
    <name evidence="2" type="ORF">P691DRAFT_821265</name>
</gene>
<keyword evidence="3" id="KW-1185">Reference proteome</keyword>
<reference evidence="2" key="1">
    <citation type="submission" date="2020-11" db="EMBL/GenBank/DDBJ databases">
        <authorList>
            <consortium name="DOE Joint Genome Institute"/>
            <person name="Ahrendt S."/>
            <person name="Riley R."/>
            <person name="Andreopoulos W."/>
            <person name="Labutti K."/>
            <person name="Pangilinan J."/>
            <person name="Ruiz-Duenas F.J."/>
            <person name="Barrasa J.M."/>
            <person name="Sanchez-Garcia M."/>
            <person name="Camarero S."/>
            <person name="Miyauchi S."/>
            <person name="Serrano A."/>
            <person name="Linde D."/>
            <person name="Babiker R."/>
            <person name="Drula E."/>
            <person name="Ayuso-Fernandez I."/>
            <person name="Pacheco R."/>
            <person name="Padilla G."/>
            <person name="Ferreira P."/>
            <person name="Barriuso J."/>
            <person name="Kellner H."/>
            <person name="Castanera R."/>
            <person name="Alfaro M."/>
            <person name="Ramirez L."/>
            <person name="Pisabarro A.G."/>
            <person name="Kuo A."/>
            <person name="Tritt A."/>
            <person name="Lipzen A."/>
            <person name="He G."/>
            <person name="Yan M."/>
            <person name="Ng V."/>
            <person name="Cullen D."/>
            <person name="Martin F."/>
            <person name="Rosso M.-N."/>
            <person name="Henrissat B."/>
            <person name="Hibbett D."/>
            <person name="Martinez A.T."/>
            <person name="Grigoriev I.V."/>
        </authorList>
    </citation>
    <scope>NUCLEOTIDE SEQUENCE</scope>
    <source>
        <strain evidence="2">MF-IS2</strain>
    </source>
</reference>
<evidence type="ECO:0000313" key="3">
    <source>
        <dbReference type="Proteomes" id="UP000807342"/>
    </source>
</evidence>
<dbReference type="EMBL" id="MU151199">
    <property type="protein sequence ID" value="KAF9447454.1"/>
    <property type="molecule type" value="Genomic_DNA"/>
</dbReference>
<feature type="region of interest" description="Disordered" evidence="1">
    <location>
        <begin position="199"/>
        <end position="225"/>
    </location>
</feature>
<protein>
    <submittedName>
        <fullName evidence="2">Uncharacterized protein</fullName>
    </submittedName>
</protein>
<evidence type="ECO:0000313" key="2">
    <source>
        <dbReference type="EMBL" id="KAF9447454.1"/>
    </source>
</evidence>
<proteinExistence type="predicted"/>
<feature type="region of interest" description="Disordered" evidence="1">
    <location>
        <begin position="245"/>
        <end position="275"/>
    </location>
</feature>
<sequence length="359" mass="39011">MLKISLLRQTREPLKYPPQLVLSDPVVPVPSRHFADTFPEYPPRFLFHVISCNSGPGSAAVHEALGLTTHMSLIGLGPQESLPPWHGAITPSSCRTNSIYLLLCDNSGWPPTDGHLNNWIGSNPHPNSYAYGQMNEQSKRAATWKRPINLGWRNEPIFDPDEVELDCGAPYRVVIAPDPTAPPVEPKAVVNGLPTRIQRARGPPLESSRFVLQSPSPRAETCTRKDEGTYSCTIGQPVTQRLLSPAQEPDGLNVSASATEGPGRDQTNPPNTNSTVEPLALVVGSGSCQYAGFLDVILKEPAQQINLYGTTERTLSKFKSLTPPYSTGLKISRRANAPATRLTGDSAPKIWSNKATIVN</sequence>